<dbReference type="EMBL" id="ABEU02000013">
    <property type="protein sequence ID" value="PNR42899.1"/>
    <property type="molecule type" value="Genomic_DNA"/>
</dbReference>
<dbReference type="InterPro" id="IPR011993">
    <property type="entry name" value="PH-like_dom_sf"/>
</dbReference>
<feature type="compositionally biased region" description="Polar residues" evidence="1">
    <location>
        <begin position="627"/>
        <end position="639"/>
    </location>
</feature>
<dbReference type="EnsemblPlants" id="Pp3c13_22640V3.3">
    <property type="protein sequence ID" value="Pp3c13_22640V3.3"/>
    <property type="gene ID" value="Pp3c13_22640"/>
</dbReference>
<keyword evidence="5" id="KW-1185">Reference proteome</keyword>
<reference evidence="4" key="3">
    <citation type="submission" date="2020-12" db="UniProtKB">
        <authorList>
            <consortium name="EnsemblPlants"/>
        </authorList>
    </citation>
    <scope>IDENTIFICATION</scope>
</reference>
<protein>
    <recommendedName>
        <fullName evidence="2">PH domain-containing protein</fullName>
    </recommendedName>
</protein>
<dbReference type="Gramene" id="Pp3c13_22640V3.2">
    <property type="protein sequence ID" value="Pp3c13_22640V3.2"/>
    <property type="gene ID" value="Pp3c13_22640"/>
</dbReference>
<evidence type="ECO:0000256" key="1">
    <source>
        <dbReference type="SAM" id="MobiDB-lite"/>
    </source>
</evidence>
<dbReference type="AlphaFoldDB" id="A0A2K1JMY4"/>
<evidence type="ECO:0000313" key="5">
    <source>
        <dbReference type="Proteomes" id="UP000006727"/>
    </source>
</evidence>
<reference evidence="3 5" key="2">
    <citation type="journal article" date="2018" name="Plant J.">
        <title>The Physcomitrella patens chromosome-scale assembly reveals moss genome structure and evolution.</title>
        <authorList>
            <person name="Lang D."/>
            <person name="Ullrich K.K."/>
            <person name="Murat F."/>
            <person name="Fuchs J."/>
            <person name="Jenkins J."/>
            <person name="Haas F.B."/>
            <person name="Piednoel M."/>
            <person name="Gundlach H."/>
            <person name="Van Bel M."/>
            <person name="Meyberg R."/>
            <person name="Vives C."/>
            <person name="Morata J."/>
            <person name="Symeonidi A."/>
            <person name="Hiss M."/>
            <person name="Muchero W."/>
            <person name="Kamisugi Y."/>
            <person name="Saleh O."/>
            <person name="Blanc G."/>
            <person name="Decker E.L."/>
            <person name="van Gessel N."/>
            <person name="Grimwood J."/>
            <person name="Hayes R.D."/>
            <person name="Graham S.W."/>
            <person name="Gunter L.E."/>
            <person name="McDaniel S.F."/>
            <person name="Hoernstein S.N.W."/>
            <person name="Larsson A."/>
            <person name="Li F.W."/>
            <person name="Perroud P.F."/>
            <person name="Phillips J."/>
            <person name="Ranjan P."/>
            <person name="Rokshar D.S."/>
            <person name="Rothfels C.J."/>
            <person name="Schneider L."/>
            <person name="Shu S."/>
            <person name="Stevenson D.W."/>
            <person name="Thummler F."/>
            <person name="Tillich M."/>
            <person name="Villarreal Aguilar J.C."/>
            <person name="Widiez T."/>
            <person name="Wong G.K."/>
            <person name="Wymore A."/>
            <person name="Zhang Y."/>
            <person name="Zimmer A.D."/>
            <person name="Quatrano R.S."/>
            <person name="Mayer K.F.X."/>
            <person name="Goodstein D."/>
            <person name="Casacuberta J.M."/>
            <person name="Vandepoele K."/>
            <person name="Reski R."/>
            <person name="Cuming A.C."/>
            <person name="Tuskan G.A."/>
            <person name="Maumus F."/>
            <person name="Salse J."/>
            <person name="Schmutz J."/>
            <person name="Rensing S.A."/>
        </authorList>
    </citation>
    <scope>NUCLEOTIDE SEQUENCE [LARGE SCALE GENOMIC DNA]</scope>
    <source>
        <strain evidence="4 5">cv. Gransden 2004</strain>
    </source>
</reference>
<dbReference type="RefSeq" id="XP_024393041.1">
    <property type="nucleotide sequence ID" value="XM_024537273.2"/>
</dbReference>
<evidence type="ECO:0000313" key="3">
    <source>
        <dbReference type="EMBL" id="PNR42899.1"/>
    </source>
</evidence>
<dbReference type="InterPro" id="IPR045188">
    <property type="entry name" value="Boi1/Boi2-like"/>
</dbReference>
<dbReference type="PROSITE" id="PS50003">
    <property type="entry name" value="PH_DOMAIN"/>
    <property type="match status" value="1"/>
</dbReference>
<feature type="compositionally biased region" description="Basic and acidic residues" evidence="1">
    <location>
        <begin position="802"/>
        <end position="828"/>
    </location>
</feature>
<reference evidence="3 5" key="1">
    <citation type="journal article" date="2008" name="Science">
        <title>The Physcomitrella genome reveals evolutionary insights into the conquest of land by plants.</title>
        <authorList>
            <person name="Rensing S."/>
            <person name="Lang D."/>
            <person name="Zimmer A."/>
            <person name="Terry A."/>
            <person name="Salamov A."/>
            <person name="Shapiro H."/>
            <person name="Nishiyama T."/>
            <person name="Perroud P.-F."/>
            <person name="Lindquist E."/>
            <person name="Kamisugi Y."/>
            <person name="Tanahashi T."/>
            <person name="Sakakibara K."/>
            <person name="Fujita T."/>
            <person name="Oishi K."/>
            <person name="Shin-I T."/>
            <person name="Kuroki Y."/>
            <person name="Toyoda A."/>
            <person name="Suzuki Y."/>
            <person name="Hashimoto A."/>
            <person name="Yamaguchi K."/>
            <person name="Sugano A."/>
            <person name="Kohara Y."/>
            <person name="Fujiyama A."/>
            <person name="Anterola A."/>
            <person name="Aoki S."/>
            <person name="Ashton N."/>
            <person name="Barbazuk W.B."/>
            <person name="Barker E."/>
            <person name="Bennetzen J."/>
            <person name="Bezanilla M."/>
            <person name="Blankenship R."/>
            <person name="Cho S.H."/>
            <person name="Dutcher S."/>
            <person name="Estelle M."/>
            <person name="Fawcett J.A."/>
            <person name="Gundlach H."/>
            <person name="Hanada K."/>
            <person name="Heyl A."/>
            <person name="Hicks K.A."/>
            <person name="Hugh J."/>
            <person name="Lohr M."/>
            <person name="Mayer K."/>
            <person name="Melkozernov A."/>
            <person name="Murata T."/>
            <person name="Nelson D."/>
            <person name="Pils B."/>
            <person name="Prigge M."/>
            <person name="Reiss B."/>
            <person name="Renner T."/>
            <person name="Rombauts S."/>
            <person name="Rushton P."/>
            <person name="Sanderfoot A."/>
            <person name="Schween G."/>
            <person name="Shiu S.-H."/>
            <person name="Stueber K."/>
            <person name="Theodoulou F.L."/>
            <person name="Tu H."/>
            <person name="Van de Peer Y."/>
            <person name="Verrier P.J."/>
            <person name="Waters E."/>
            <person name="Wood A."/>
            <person name="Yang L."/>
            <person name="Cove D."/>
            <person name="Cuming A."/>
            <person name="Hasebe M."/>
            <person name="Lucas S."/>
            <person name="Mishler D.B."/>
            <person name="Reski R."/>
            <person name="Grigoriev I."/>
            <person name="Quatrano R.S."/>
            <person name="Boore J.L."/>
        </authorList>
    </citation>
    <scope>NUCLEOTIDE SEQUENCE [LARGE SCALE GENOMIC DNA]</scope>
    <source>
        <strain evidence="4 5">cv. Gransden 2004</strain>
    </source>
</reference>
<accession>A0A2K1JMY4</accession>
<feature type="compositionally biased region" description="Basic and acidic residues" evidence="1">
    <location>
        <begin position="658"/>
        <end position="667"/>
    </location>
</feature>
<dbReference type="CDD" id="cd00821">
    <property type="entry name" value="PH"/>
    <property type="match status" value="1"/>
</dbReference>
<dbReference type="Gramene" id="Pp3c13_22640V3.1">
    <property type="protein sequence ID" value="Pp3c13_22640V3.1"/>
    <property type="gene ID" value="Pp3c13_22640"/>
</dbReference>
<dbReference type="Gramene" id="Pp3c13_22640V3.5">
    <property type="protein sequence ID" value="Pp3c13_22640V3.5"/>
    <property type="gene ID" value="Pp3c13_22640"/>
</dbReference>
<dbReference type="PANTHER" id="PTHR22902">
    <property type="entry name" value="SESQUIPEDALIAN"/>
    <property type="match status" value="1"/>
</dbReference>
<sequence length="867" mass="93485">MDPEVESKGPIDITSSLEKIKKQLNSCRAGNVLLQGPLLKRSEIIRKWEWRWFVLDVLTGKLEYWSHRGDASPKGAVNFDANSSVTISPKNMLKEAKYDACCFYIITSREKEYFFCAETPKAAEAWVATLRAAVSVLKAHKQAANFLSGNAFCKLENVASVFAAAIDITSEAALNLQLSMKAAALSPSASFKSPISAAVLSASASFKNPIPAPDMDSSDLIRETIKVKAEEIHQLASDLKSRDIIIKELAERLTETAEAAESAASSVHIVNKGCNEALSEVDRLRRQLLHAVKRVRDADARRAASLKVEETASKEAHRCRLELGKLREREVILEAAMVRVDEDIRRLKVAHEHEIARRLEISKSRIDCTPRVENFVMDANLQKDNALKTADVDSEIEKLSPEACVDGAALLETPQAADFDLRVEERNTEACANDATSQGTSQAANVDFKVDESSLEACVNDATLVETPQAAGIDLRDEERNTEACANDATSQGTSQALNIDSKIEKLSPEACFNDAALLETLQAAGTDLRVEERNSEACANDATTHGTSQAANVDSRVDELNPEVCGNRSKLPCTSQVSTVELAGSWEDSASGLRISGLMPVHTLEECVADPRESVASSPELASCETLSASADSPSVSGIDQHEHAASVCPTPSNLREILRSDDDKVVPSTLGTSGSPAPEMKSVGSSEDPASELKVTSSLILVNTSTDGSTNFTKSPSSGQELVSGIAPCTDNSLPLLNAADNHESAAYVCSITSEFPDVIPKDDMAVSSHPSLFANCGSTITASDCMNAHLKVIGMANESEDHSNTSDGSSDNKNETKTEVTDERNMTTVKSNEMATCLVPSEEKFVVKQEQCKGISYLFSSWWS</sequence>
<dbReference type="GO" id="GO:0005802">
    <property type="term" value="C:trans-Golgi network"/>
    <property type="evidence" value="ECO:0000318"/>
    <property type="project" value="GO_Central"/>
</dbReference>
<name>A0A2K1JMY4_PHYPA</name>
<dbReference type="EnsemblPlants" id="Pp3c13_22640V3.2">
    <property type="protein sequence ID" value="Pp3c13_22640V3.2"/>
    <property type="gene ID" value="Pp3c13_22640"/>
</dbReference>
<feature type="region of interest" description="Disordered" evidence="1">
    <location>
        <begin position="802"/>
        <end position="830"/>
    </location>
</feature>
<dbReference type="InterPro" id="IPR001849">
    <property type="entry name" value="PH_domain"/>
</dbReference>
<dbReference type="EnsemblPlants" id="Pp3c13_22640V3.1">
    <property type="protein sequence ID" value="Pp3c13_22640V3.1"/>
    <property type="gene ID" value="Pp3c13_22640"/>
</dbReference>
<dbReference type="STRING" id="3218.A0A2K1JMY4"/>
<organism evidence="3">
    <name type="scientific">Physcomitrium patens</name>
    <name type="common">Spreading-leaved earth moss</name>
    <name type="synonym">Physcomitrella patens</name>
    <dbReference type="NCBI Taxonomy" id="3218"/>
    <lineage>
        <taxon>Eukaryota</taxon>
        <taxon>Viridiplantae</taxon>
        <taxon>Streptophyta</taxon>
        <taxon>Embryophyta</taxon>
        <taxon>Bryophyta</taxon>
        <taxon>Bryophytina</taxon>
        <taxon>Bryopsida</taxon>
        <taxon>Funariidae</taxon>
        <taxon>Funariales</taxon>
        <taxon>Funariaceae</taxon>
        <taxon>Physcomitrium</taxon>
    </lineage>
</organism>
<dbReference type="Gene3D" id="2.30.29.30">
    <property type="entry name" value="Pleckstrin-homology domain (PH domain)/Phosphotyrosine-binding domain (PTB)"/>
    <property type="match status" value="1"/>
</dbReference>
<dbReference type="EnsemblPlants" id="Pp3c13_22640V3.5">
    <property type="protein sequence ID" value="Pp3c13_22640V3.5"/>
    <property type="gene ID" value="Pp3c13_22640"/>
</dbReference>
<feature type="compositionally biased region" description="Polar residues" evidence="1">
    <location>
        <begin position="542"/>
        <end position="553"/>
    </location>
</feature>
<dbReference type="SUPFAM" id="SSF50729">
    <property type="entry name" value="PH domain-like"/>
    <property type="match status" value="1"/>
</dbReference>
<evidence type="ECO:0000313" key="4">
    <source>
        <dbReference type="EnsemblPlants" id="Pp3c13_22640V3.1"/>
    </source>
</evidence>
<dbReference type="GeneID" id="112290691"/>
<proteinExistence type="predicted"/>
<dbReference type="GO" id="GO:0007032">
    <property type="term" value="P:endosome organization"/>
    <property type="evidence" value="ECO:0000318"/>
    <property type="project" value="GO_Central"/>
</dbReference>
<dbReference type="Proteomes" id="UP000006727">
    <property type="component" value="Chromosome 13"/>
</dbReference>
<dbReference type="GO" id="GO:0001881">
    <property type="term" value="P:receptor recycling"/>
    <property type="evidence" value="ECO:0000318"/>
    <property type="project" value="GO_Central"/>
</dbReference>
<gene>
    <name evidence="4" type="primary">LOC112290691</name>
    <name evidence="3" type="ORF">PHYPA_017731</name>
</gene>
<dbReference type="GO" id="GO:0005769">
    <property type="term" value="C:early endosome"/>
    <property type="evidence" value="ECO:0000318"/>
    <property type="project" value="GO_Central"/>
</dbReference>
<dbReference type="GO" id="GO:0005829">
    <property type="term" value="C:cytosol"/>
    <property type="evidence" value="ECO:0007669"/>
    <property type="project" value="GOC"/>
</dbReference>
<dbReference type="PANTHER" id="PTHR22902:SF49">
    <property type="entry name" value="OS03G0666200 PROTEIN"/>
    <property type="match status" value="1"/>
</dbReference>
<dbReference type="PaxDb" id="3218-PP1S37_145V6.1"/>
<dbReference type="GO" id="GO:0055037">
    <property type="term" value="C:recycling endosome"/>
    <property type="evidence" value="ECO:0000318"/>
    <property type="project" value="GO_Central"/>
</dbReference>
<dbReference type="SMART" id="SM00233">
    <property type="entry name" value="PH"/>
    <property type="match status" value="1"/>
</dbReference>
<feature type="region of interest" description="Disordered" evidence="1">
    <location>
        <begin position="533"/>
        <end position="557"/>
    </location>
</feature>
<feature type="region of interest" description="Disordered" evidence="1">
    <location>
        <begin position="627"/>
        <end position="691"/>
    </location>
</feature>
<dbReference type="Pfam" id="PF00169">
    <property type="entry name" value="PH"/>
    <property type="match status" value="1"/>
</dbReference>
<evidence type="ECO:0000259" key="2">
    <source>
        <dbReference type="PROSITE" id="PS50003"/>
    </source>
</evidence>
<dbReference type="GO" id="GO:0042147">
    <property type="term" value="P:retrograde transport, endosome to Golgi"/>
    <property type="evidence" value="ECO:0000318"/>
    <property type="project" value="GO_Central"/>
</dbReference>
<dbReference type="Gramene" id="Pp3c13_22640V3.3">
    <property type="protein sequence ID" value="Pp3c13_22640V3.3"/>
    <property type="gene ID" value="Pp3c13_22640"/>
</dbReference>
<feature type="domain" description="PH" evidence="2">
    <location>
        <begin position="31"/>
        <end position="135"/>
    </location>
</feature>